<dbReference type="GO" id="GO:0008168">
    <property type="term" value="F:methyltransferase activity"/>
    <property type="evidence" value="ECO:0007669"/>
    <property type="project" value="UniProtKB-KW"/>
</dbReference>
<dbReference type="EMBL" id="JBHSJG010000036">
    <property type="protein sequence ID" value="MFC4988570.1"/>
    <property type="molecule type" value="Genomic_DNA"/>
</dbReference>
<name>A0ABD5QFZ0_9EURY</name>
<keyword evidence="2" id="KW-0808">Transferase</keyword>
<evidence type="ECO:0000313" key="2">
    <source>
        <dbReference type="EMBL" id="MFC4988570.1"/>
    </source>
</evidence>
<dbReference type="AlphaFoldDB" id="A0ABD5QFZ0"/>
<dbReference type="PANTHER" id="PTHR34203:SF15">
    <property type="entry name" value="SLL1173 PROTEIN"/>
    <property type="match status" value="1"/>
</dbReference>
<dbReference type="InterPro" id="IPR052514">
    <property type="entry name" value="SAM-dependent_MTase"/>
</dbReference>
<evidence type="ECO:0000259" key="1">
    <source>
        <dbReference type="Pfam" id="PF05050"/>
    </source>
</evidence>
<dbReference type="InterPro" id="IPR029063">
    <property type="entry name" value="SAM-dependent_MTases_sf"/>
</dbReference>
<keyword evidence="3" id="KW-1185">Reference proteome</keyword>
<organism evidence="2 3">
    <name type="scientific">Saliphagus infecundisoli</name>
    <dbReference type="NCBI Taxonomy" id="1849069"/>
    <lineage>
        <taxon>Archaea</taxon>
        <taxon>Methanobacteriati</taxon>
        <taxon>Methanobacteriota</taxon>
        <taxon>Stenosarchaea group</taxon>
        <taxon>Halobacteria</taxon>
        <taxon>Halobacteriales</taxon>
        <taxon>Natrialbaceae</taxon>
        <taxon>Saliphagus</taxon>
    </lineage>
</organism>
<proteinExistence type="predicted"/>
<dbReference type="Gene3D" id="3.40.50.150">
    <property type="entry name" value="Vaccinia Virus protein VP39"/>
    <property type="match status" value="1"/>
</dbReference>
<dbReference type="InterPro" id="IPR006342">
    <property type="entry name" value="FkbM_mtfrase"/>
</dbReference>
<dbReference type="SUPFAM" id="SSF53335">
    <property type="entry name" value="S-adenosyl-L-methionine-dependent methyltransferases"/>
    <property type="match status" value="1"/>
</dbReference>
<dbReference type="Pfam" id="PF05050">
    <property type="entry name" value="Methyltransf_21"/>
    <property type="match status" value="1"/>
</dbReference>
<reference evidence="2 3" key="1">
    <citation type="journal article" date="2019" name="Int. J. Syst. Evol. Microbiol.">
        <title>The Global Catalogue of Microorganisms (GCM) 10K type strain sequencing project: providing services to taxonomists for standard genome sequencing and annotation.</title>
        <authorList>
            <consortium name="The Broad Institute Genomics Platform"/>
            <consortium name="The Broad Institute Genome Sequencing Center for Infectious Disease"/>
            <person name="Wu L."/>
            <person name="Ma J."/>
        </authorList>
    </citation>
    <scope>NUCLEOTIDE SEQUENCE [LARGE SCALE GENOMIC DNA]</scope>
    <source>
        <strain evidence="2 3">CGMCC 1.15824</strain>
    </source>
</reference>
<sequence length="264" mass="28553">MGAAYLERALDRAGLLEPTSRAYNSVLRYRNGATLATEVGGLTARFHTESAPEYAHVRNFWMDDLGGERAVLERFLADLEPEDVVYDVGANVGTYTCFAQQVVTEGRVHAFEPHPENAARLADNVRETGDRGVTRIHRVAVSDDSGTVSLAVGGSIVGKGTHNVLDNGGSSIPVDAERLDAYIEERGLRWPDVLKIDVEGAEDQVLEGAERALEGARLVYVEVHPQHGVSLAGVESRLEDAGFAIEPMEVRGSQPFLRASKGGE</sequence>
<keyword evidence="2" id="KW-0489">Methyltransferase</keyword>
<feature type="domain" description="Methyltransferase FkbM" evidence="1">
    <location>
        <begin position="87"/>
        <end position="243"/>
    </location>
</feature>
<protein>
    <submittedName>
        <fullName evidence="2">FkbM family methyltransferase</fullName>
        <ecNumber evidence="2">2.1.1.-</ecNumber>
    </submittedName>
</protein>
<dbReference type="EC" id="2.1.1.-" evidence="2"/>
<comment type="caution">
    <text evidence="2">The sequence shown here is derived from an EMBL/GenBank/DDBJ whole genome shotgun (WGS) entry which is preliminary data.</text>
</comment>
<accession>A0ABD5QFZ0</accession>
<dbReference type="Proteomes" id="UP001595925">
    <property type="component" value="Unassembled WGS sequence"/>
</dbReference>
<evidence type="ECO:0000313" key="3">
    <source>
        <dbReference type="Proteomes" id="UP001595925"/>
    </source>
</evidence>
<dbReference type="NCBIfam" id="TIGR01444">
    <property type="entry name" value="fkbM_fam"/>
    <property type="match status" value="1"/>
</dbReference>
<dbReference type="PANTHER" id="PTHR34203">
    <property type="entry name" value="METHYLTRANSFERASE, FKBM FAMILY PROTEIN"/>
    <property type="match status" value="1"/>
</dbReference>
<gene>
    <name evidence="2" type="ORF">ACFPFO_12510</name>
</gene>
<dbReference type="GO" id="GO:0032259">
    <property type="term" value="P:methylation"/>
    <property type="evidence" value="ECO:0007669"/>
    <property type="project" value="UniProtKB-KW"/>
</dbReference>
<dbReference type="RefSeq" id="WP_224827328.1">
    <property type="nucleotide sequence ID" value="NZ_JAIVEF010000001.1"/>
</dbReference>